<dbReference type="Proteomes" id="UP001419268">
    <property type="component" value="Unassembled WGS sequence"/>
</dbReference>
<dbReference type="EMBL" id="JBBNAG010000012">
    <property type="protein sequence ID" value="KAK9089812.1"/>
    <property type="molecule type" value="Genomic_DNA"/>
</dbReference>
<evidence type="ECO:0000313" key="1">
    <source>
        <dbReference type="EMBL" id="KAK9089812.1"/>
    </source>
</evidence>
<accession>A0AAP0EDX7</accession>
<evidence type="ECO:0000313" key="2">
    <source>
        <dbReference type="Proteomes" id="UP001419268"/>
    </source>
</evidence>
<name>A0AAP0EDX7_9MAGN</name>
<sequence length="109" mass="12286">MVFYSSSSSSSSCSRRTSPLQIEGRLLAAFDSAAAPPRCSGKPDESRRILRAVVVRAHLEAEEDRIVVALELGEVEKLGRDAVEFRDRVSVVVERGLWRDLVVMKQWRR</sequence>
<gene>
    <name evidence="1" type="ORF">Scep_028894</name>
</gene>
<dbReference type="AlphaFoldDB" id="A0AAP0EDX7"/>
<proteinExistence type="predicted"/>
<comment type="caution">
    <text evidence="1">The sequence shown here is derived from an EMBL/GenBank/DDBJ whole genome shotgun (WGS) entry which is preliminary data.</text>
</comment>
<keyword evidence="2" id="KW-1185">Reference proteome</keyword>
<protein>
    <submittedName>
        <fullName evidence="1">Uncharacterized protein</fullName>
    </submittedName>
</protein>
<organism evidence="1 2">
    <name type="scientific">Stephania cephalantha</name>
    <dbReference type="NCBI Taxonomy" id="152367"/>
    <lineage>
        <taxon>Eukaryota</taxon>
        <taxon>Viridiplantae</taxon>
        <taxon>Streptophyta</taxon>
        <taxon>Embryophyta</taxon>
        <taxon>Tracheophyta</taxon>
        <taxon>Spermatophyta</taxon>
        <taxon>Magnoliopsida</taxon>
        <taxon>Ranunculales</taxon>
        <taxon>Menispermaceae</taxon>
        <taxon>Menispermoideae</taxon>
        <taxon>Cissampelideae</taxon>
        <taxon>Stephania</taxon>
    </lineage>
</organism>
<reference evidence="1 2" key="1">
    <citation type="submission" date="2024-01" db="EMBL/GenBank/DDBJ databases">
        <title>Genome assemblies of Stephania.</title>
        <authorList>
            <person name="Yang L."/>
        </authorList>
    </citation>
    <scope>NUCLEOTIDE SEQUENCE [LARGE SCALE GENOMIC DNA]</scope>
    <source>
        <strain evidence="1">JXDWG</strain>
        <tissue evidence="1">Leaf</tissue>
    </source>
</reference>